<name>A0A941GBY3_NIACI</name>
<evidence type="ECO:0000313" key="1">
    <source>
        <dbReference type="EMBL" id="MBR8669936.1"/>
    </source>
</evidence>
<dbReference type="AlphaFoldDB" id="A0A941GBY3"/>
<dbReference type="RefSeq" id="WP_212118762.1">
    <property type="nucleotide sequence ID" value="NZ_JAGTPX020000009.1"/>
</dbReference>
<sequence>MKIKWIIIFHSICYSLLRINLCKSNGRHDVTIQTYLIPLTPWHIRTHTNRQLDTAEGTFFAPVTEGAAYVSNDENSLFYPYEVGATGIIDILSNRKAE</sequence>
<dbReference type="EMBL" id="JAGTPX010000008">
    <property type="protein sequence ID" value="MBR8669936.1"/>
    <property type="molecule type" value="Genomic_DNA"/>
</dbReference>
<protein>
    <submittedName>
        <fullName evidence="1">Uncharacterized protein</fullName>
    </submittedName>
</protein>
<reference evidence="1" key="1">
    <citation type="submission" date="2021-04" db="EMBL/GenBank/DDBJ databases">
        <title>Genomic analysis of electroactive and textile dye degrading Bacillus circulans strain: DC10 isolated from constructed wetland-microbial fuel cells treating textile dye wastewaters.</title>
        <authorList>
            <person name="Patel D.U."/>
            <person name="Desai C.R."/>
        </authorList>
    </citation>
    <scope>NUCLEOTIDE SEQUENCE</scope>
    <source>
        <strain evidence="1">DC10</strain>
    </source>
</reference>
<comment type="caution">
    <text evidence="1">The sequence shown here is derived from an EMBL/GenBank/DDBJ whole genome shotgun (WGS) entry which is preliminary data.</text>
</comment>
<organism evidence="1">
    <name type="scientific">Niallia circulans</name>
    <name type="common">Bacillus circulans</name>
    <dbReference type="NCBI Taxonomy" id="1397"/>
    <lineage>
        <taxon>Bacteria</taxon>
        <taxon>Bacillati</taxon>
        <taxon>Bacillota</taxon>
        <taxon>Bacilli</taxon>
        <taxon>Bacillales</taxon>
        <taxon>Bacillaceae</taxon>
        <taxon>Niallia</taxon>
    </lineage>
</organism>
<accession>A0A941GBY3</accession>
<proteinExistence type="predicted"/>
<gene>
    <name evidence="1" type="ORF">KD144_10310</name>
</gene>